<keyword evidence="5 6" id="KW-0676">Redox-active center</keyword>
<dbReference type="NCBIfam" id="TIGR02181">
    <property type="entry name" value="GRX_bact"/>
    <property type="match status" value="1"/>
</dbReference>
<dbReference type="RefSeq" id="WP_176066574.1">
    <property type="nucleotide sequence ID" value="NZ_BJTG01000007.1"/>
</dbReference>
<evidence type="ECO:0000256" key="6">
    <source>
        <dbReference type="RuleBase" id="RU364065"/>
    </source>
</evidence>
<protein>
    <recommendedName>
        <fullName evidence="6">Glutaredoxin</fullName>
    </recommendedName>
</protein>
<dbReference type="InterPro" id="IPR002109">
    <property type="entry name" value="Glutaredoxin"/>
</dbReference>
<dbReference type="Pfam" id="PF00462">
    <property type="entry name" value="Glutaredoxin"/>
    <property type="match status" value="1"/>
</dbReference>
<comment type="similarity">
    <text evidence="1 6">Belongs to the glutaredoxin family.</text>
</comment>
<dbReference type="Gene3D" id="3.40.30.10">
    <property type="entry name" value="Glutaredoxin"/>
    <property type="match status" value="1"/>
</dbReference>
<proteinExistence type="inferred from homology"/>
<keyword evidence="3 6" id="KW-0249">Electron transport</keyword>
<dbReference type="PANTHER" id="PTHR45694">
    <property type="entry name" value="GLUTAREDOXIN 2"/>
    <property type="match status" value="1"/>
</dbReference>
<keyword evidence="2 6" id="KW-0813">Transport</keyword>
<dbReference type="AlphaFoldDB" id="A0A7I9VP70"/>
<evidence type="ECO:0000313" key="9">
    <source>
        <dbReference type="Proteomes" id="UP000503640"/>
    </source>
</evidence>
<dbReference type="EMBL" id="BJTG01000007">
    <property type="protein sequence ID" value="GEJ58221.1"/>
    <property type="molecule type" value="Genomic_DNA"/>
</dbReference>
<dbReference type="SUPFAM" id="SSF52833">
    <property type="entry name" value="Thioredoxin-like"/>
    <property type="match status" value="1"/>
</dbReference>
<gene>
    <name evidence="8" type="ORF">AMYX_29620</name>
</gene>
<dbReference type="PANTHER" id="PTHR45694:SF18">
    <property type="entry name" value="GLUTAREDOXIN-1-RELATED"/>
    <property type="match status" value="1"/>
</dbReference>
<comment type="function">
    <text evidence="6">Has a glutathione-disulfide oxidoreductase activity in the presence of NADPH and glutathione reductase. Reduces low molecular weight disulfides and proteins.</text>
</comment>
<evidence type="ECO:0000256" key="4">
    <source>
        <dbReference type="ARBA" id="ARBA00023157"/>
    </source>
</evidence>
<dbReference type="PRINTS" id="PR00160">
    <property type="entry name" value="GLUTAREDOXIN"/>
</dbReference>
<organism evidence="8 9">
    <name type="scientific">Anaeromyxobacter diazotrophicus</name>
    <dbReference type="NCBI Taxonomy" id="2590199"/>
    <lineage>
        <taxon>Bacteria</taxon>
        <taxon>Pseudomonadati</taxon>
        <taxon>Myxococcota</taxon>
        <taxon>Myxococcia</taxon>
        <taxon>Myxococcales</taxon>
        <taxon>Cystobacterineae</taxon>
        <taxon>Anaeromyxobacteraceae</taxon>
        <taxon>Anaeromyxobacter</taxon>
    </lineage>
</organism>
<keyword evidence="4" id="KW-1015">Disulfide bond</keyword>
<dbReference type="InterPro" id="IPR011900">
    <property type="entry name" value="GRX_bact"/>
</dbReference>
<dbReference type="InterPro" id="IPR011767">
    <property type="entry name" value="GLR_AS"/>
</dbReference>
<dbReference type="GO" id="GO:0034599">
    <property type="term" value="P:cellular response to oxidative stress"/>
    <property type="evidence" value="ECO:0007669"/>
    <property type="project" value="TreeGrafter"/>
</dbReference>
<evidence type="ECO:0000313" key="8">
    <source>
        <dbReference type="EMBL" id="GEJ58221.1"/>
    </source>
</evidence>
<evidence type="ECO:0000259" key="7">
    <source>
        <dbReference type="Pfam" id="PF00462"/>
    </source>
</evidence>
<keyword evidence="6" id="KW-0963">Cytoplasm</keyword>
<feature type="domain" description="Glutaredoxin" evidence="7">
    <location>
        <begin position="4"/>
        <end position="61"/>
    </location>
</feature>
<dbReference type="PROSITE" id="PS51354">
    <property type="entry name" value="GLUTAREDOXIN_2"/>
    <property type="match status" value="1"/>
</dbReference>
<keyword evidence="9" id="KW-1185">Reference proteome</keyword>
<evidence type="ECO:0000256" key="3">
    <source>
        <dbReference type="ARBA" id="ARBA00022982"/>
    </source>
</evidence>
<dbReference type="InterPro" id="IPR036249">
    <property type="entry name" value="Thioredoxin-like_sf"/>
</dbReference>
<dbReference type="GO" id="GO:0005737">
    <property type="term" value="C:cytoplasm"/>
    <property type="evidence" value="ECO:0007669"/>
    <property type="project" value="TreeGrafter"/>
</dbReference>
<dbReference type="GO" id="GO:0045454">
    <property type="term" value="P:cell redox homeostasis"/>
    <property type="evidence" value="ECO:0007669"/>
    <property type="project" value="InterPro"/>
</dbReference>
<dbReference type="PROSITE" id="PS00195">
    <property type="entry name" value="GLUTAREDOXIN_1"/>
    <property type="match status" value="1"/>
</dbReference>
<evidence type="ECO:0000256" key="2">
    <source>
        <dbReference type="ARBA" id="ARBA00022448"/>
    </source>
</evidence>
<name>A0A7I9VP70_9BACT</name>
<sequence length="87" mass="9645">MPKVQVYSKQQCPYCVRAKALLQKKGVAYEEIDVEHDDAKRAWLVEASGQRTVPQIFVDGRPLGGFSDVDALDRQGKLDAILRGEAA</sequence>
<evidence type="ECO:0000256" key="5">
    <source>
        <dbReference type="ARBA" id="ARBA00023284"/>
    </source>
</evidence>
<dbReference type="InterPro" id="IPR014025">
    <property type="entry name" value="Glutaredoxin_subgr"/>
</dbReference>
<dbReference type="GO" id="GO:0015038">
    <property type="term" value="F:glutathione disulfide oxidoreductase activity"/>
    <property type="evidence" value="ECO:0007669"/>
    <property type="project" value="UniProtKB-UniRule"/>
</dbReference>
<dbReference type="Proteomes" id="UP000503640">
    <property type="component" value="Unassembled WGS sequence"/>
</dbReference>
<comment type="caution">
    <text evidence="8">The sequence shown here is derived from an EMBL/GenBank/DDBJ whole genome shotgun (WGS) entry which is preliminary data.</text>
</comment>
<evidence type="ECO:0000256" key="1">
    <source>
        <dbReference type="ARBA" id="ARBA00007787"/>
    </source>
</evidence>
<reference evidence="9" key="1">
    <citation type="journal article" date="2020" name="Appl. Environ. Microbiol.">
        <title>Diazotrophic Anaeromyxobacter Isolates from Soils.</title>
        <authorList>
            <person name="Masuda Y."/>
            <person name="Yamanaka H."/>
            <person name="Xu Z.X."/>
            <person name="Shiratori Y."/>
            <person name="Aono T."/>
            <person name="Amachi S."/>
            <person name="Senoo K."/>
            <person name="Itoh H."/>
        </authorList>
    </citation>
    <scope>NUCLEOTIDE SEQUENCE [LARGE SCALE GENOMIC DNA]</scope>
    <source>
        <strain evidence="9">R267</strain>
    </source>
</reference>
<dbReference type="CDD" id="cd03418">
    <property type="entry name" value="GRX_GRXb_1_3_like"/>
    <property type="match status" value="1"/>
</dbReference>
<accession>A0A7I9VP70</accession>